<dbReference type="RefSeq" id="WP_095370062.1">
    <property type="nucleotide sequence ID" value="NZ_CP022983.1"/>
</dbReference>
<dbReference type="Pfam" id="PF13458">
    <property type="entry name" value="Peripla_BP_6"/>
    <property type="match status" value="1"/>
</dbReference>
<dbReference type="InterPro" id="IPR028081">
    <property type="entry name" value="Leu-bd"/>
</dbReference>
<evidence type="ECO:0000313" key="5">
    <source>
        <dbReference type="EMBL" id="ASV66487.1"/>
    </source>
</evidence>
<name>A0A248TE77_9BACI</name>
<feature type="chain" id="PRO_5039068043" description="Leucine-binding protein domain-containing protein" evidence="3">
    <location>
        <begin position="21"/>
        <end position="407"/>
    </location>
</feature>
<keyword evidence="2 3" id="KW-0732">Signal</keyword>
<dbReference type="EMBL" id="CP022983">
    <property type="protein sequence ID" value="ASV66487.1"/>
    <property type="molecule type" value="Genomic_DNA"/>
</dbReference>
<reference evidence="5 6" key="1">
    <citation type="submission" date="2017-08" db="EMBL/GenBank/DDBJ databases">
        <title>Complete Genome Sequence of Bacillus kochii Oregon-R-modENCODE STRAIN BDGP4, isolated from Drosophila melanogaster gut.</title>
        <authorList>
            <person name="Wan K.H."/>
            <person name="Yu C."/>
            <person name="Park S."/>
            <person name="Hammonds A.S."/>
            <person name="Booth B.W."/>
            <person name="Celniker S.E."/>
        </authorList>
    </citation>
    <scope>NUCLEOTIDE SEQUENCE [LARGE SCALE GENOMIC DNA]</scope>
    <source>
        <strain evidence="5 6">BDGP4</strain>
    </source>
</reference>
<organism evidence="5 6">
    <name type="scientific">Cytobacillus kochii</name>
    <dbReference type="NCBI Taxonomy" id="859143"/>
    <lineage>
        <taxon>Bacteria</taxon>
        <taxon>Bacillati</taxon>
        <taxon>Bacillota</taxon>
        <taxon>Bacilli</taxon>
        <taxon>Bacillales</taxon>
        <taxon>Bacillaceae</taxon>
        <taxon>Cytobacillus</taxon>
    </lineage>
</organism>
<protein>
    <recommendedName>
        <fullName evidence="4">Leucine-binding protein domain-containing protein</fullName>
    </recommendedName>
</protein>
<feature type="domain" description="Leucine-binding protein" evidence="4">
    <location>
        <begin position="37"/>
        <end position="377"/>
    </location>
</feature>
<evidence type="ECO:0000256" key="1">
    <source>
        <dbReference type="ARBA" id="ARBA00010062"/>
    </source>
</evidence>
<accession>A0A248TE77</accession>
<dbReference type="AlphaFoldDB" id="A0A248TE77"/>
<evidence type="ECO:0000259" key="4">
    <source>
        <dbReference type="Pfam" id="PF13458"/>
    </source>
</evidence>
<evidence type="ECO:0000256" key="3">
    <source>
        <dbReference type="SAM" id="SignalP"/>
    </source>
</evidence>
<dbReference type="PANTHER" id="PTHR30483">
    <property type="entry name" value="LEUCINE-SPECIFIC-BINDING PROTEIN"/>
    <property type="match status" value="1"/>
</dbReference>
<evidence type="ECO:0000256" key="2">
    <source>
        <dbReference type="ARBA" id="ARBA00022729"/>
    </source>
</evidence>
<evidence type="ECO:0000313" key="6">
    <source>
        <dbReference type="Proteomes" id="UP000215137"/>
    </source>
</evidence>
<dbReference type="PROSITE" id="PS51257">
    <property type="entry name" value="PROKAR_LIPOPROTEIN"/>
    <property type="match status" value="1"/>
</dbReference>
<dbReference type="Gene3D" id="3.40.50.2300">
    <property type="match status" value="2"/>
</dbReference>
<dbReference type="OrthoDB" id="9783240at2"/>
<dbReference type="CDD" id="cd20014">
    <property type="entry name" value="PBP1_RPA0668_benzoate-like"/>
    <property type="match status" value="1"/>
</dbReference>
<dbReference type="InterPro" id="IPR051010">
    <property type="entry name" value="BCAA_transport"/>
</dbReference>
<dbReference type="KEGG" id="bko:CKF48_03610"/>
<dbReference type="Proteomes" id="UP000215137">
    <property type="component" value="Chromosome"/>
</dbReference>
<sequence length="407" mass="44139">MKKNKRALLAIMLVLSMLLAACGSGGGQASGDGEGESIKLGFTLALTGNFAFMGEGVKEGVELFFEENDYKIGDRPVELFFEDDAGDPQKALKNYQQLTLNQEVDFLGGGTIGSISYALTEAAEKDKRVPIINVVGSGNSLSWGDKSDYVWRIGFSSLNYAGTLGVDMAENIGKKAVVIASDYVAGHEQATDFSANFKEHGGEVLDILWAPSGTSDFSSYINQIKQHDADAVFMFIPGADGPRFVQQFKEFGLAKNYALVDGGSVLNAPSTVEAVGDAVVNGYTLSHYHVGLENELNKKFVDDYTKKYDKVPDNYVINGYDTAKVISESIQKAGSTEVGDIIETLKAGLSFDSPRGPIELDPKTNHPIQNHYILKGAEKDGEIVFELVRTYEKVQMPAEDPGYEKAK</sequence>
<dbReference type="PANTHER" id="PTHR30483:SF6">
    <property type="entry name" value="PERIPLASMIC BINDING PROTEIN OF ABC TRANSPORTER FOR NATURAL AMINO ACIDS"/>
    <property type="match status" value="1"/>
</dbReference>
<proteinExistence type="inferred from homology"/>
<comment type="similarity">
    <text evidence="1">Belongs to the leucine-binding protein family.</text>
</comment>
<keyword evidence="6" id="KW-1185">Reference proteome</keyword>
<dbReference type="InterPro" id="IPR028082">
    <property type="entry name" value="Peripla_BP_I"/>
</dbReference>
<gene>
    <name evidence="5" type="ORF">CKF48_03610</name>
</gene>
<feature type="signal peptide" evidence="3">
    <location>
        <begin position="1"/>
        <end position="20"/>
    </location>
</feature>
<dbReference type="SUPFAM" id="SSF53822">
    <property type="entry name" value="Periplasmic binding protein-like I"/>
    <property type="match status" value="1"/>
</dbReference>